<dbReference type="AlphaFoldDB" id="A0A162Z4X3"/>
<proteinExistence type="predicted"/>
<dbReference type="Proteomes" id="UP000076715">
    <property type="component" value="Unassembled WGS sequence"/>
</dbReference>
<protein>
    <recommendedName>
        <fullName evidence="1">DUF5689 domain-containing protein</fullName>
    </recommendedName>
</protein>
<dbReference type="NCBIfam" id="NF038128">
    <property type="entry name" value="choice_anch_J"/>
    <property type="match status" value="1"/>
</dbReference>
<reference evidence="2 3" key="1">
    <citation type="submission" date="2016-01" db="EMBL/GenBank/DDBJ databases">
        <title>The draft genome sequence of Aquimarina sp. RZW4-3-2.</title>
        <authorList>
            <person name="Wang Y."/>
        </authorList>
    </citation>
    <scope>NUCLEOTIDE SEQUENCE [LARGE SCALE GENOMIC DNA]</scope>
    <source>
        <strain evidence="2 3">RZW4-3-2</strain>
    </source>
</reference>
<sequence>MSTHYLKPIVFIFILTLIAIRCTPEEDFKTPPLLIEEPIINGTVMDLEALLGILAQEIEKEGENAKASFTDTNNYSIGYVVSSDKGGNFFKELILQNAAVNPTAGIRVLIDNAPLFTSYEFGRKVFIKLDGLSIGIENGVPTLGVLDGNTIAAIPSFSVNEVINRSSEVFAITPLETTIDNFTDRLLNLYVKVNNIQFNKNIVQENNAFTFAAEPNDKFDGERIIESCETGRTTILSTSTFSDFRGLTLPNQQGSFTGILTKNFLGNAYNLALNDPDGLVFDIENRCDPEVVTCTSATEGKNVLFEEEFTGLKIKDLEEKGWININLTKGDLDYDIATFSENEYVQITGFRSKEPLYEIWLLSPEIDMSTTTDEVLNFDLQAGFDNGNILQVFVSNDFTDDINTATWTLLDAQIPRGPINAFGDFSPAGPINLSCIEGSMRIGFKYVGGDPRATTRYHIDNIKIKSN</sequence>
<comment type="caution">
    <text evidence="2">The sequence shown here is derived from an EMBL/GenBank/DDBJ whole genome shotgun (WGS) entry which is preliminary data.</text>
</comment>
<dbReference type="Gene3D" id="2.60.120.200">
    <property type="match status" value="1"/>
</dbReference>
<keyword evidence="3" id="KW-1185">Reference proteome</keyword>
<dbReference type="STRING" id="1642818.AWE51_07870"/>
<evidence type="ECO:0000313" key="3">
    <source>
        <dbReference type="Proteomes" id="UP000076715"/>
    </source>
</evidence>
<evidence type="ECO:0000313" key="2">
    <source>
        <dbReference type="EMBL" id="KZS39563.1"/>
    </source>
</evidence>
<dbReference type="EMBL" id="LQRT01000024">
    <property type="protein sequence ID" value="KZS39563.1"/>
    <property type="molecule type" value="Genomic_DNA"/>
</dbReference>
<gene>
    <name evidence="2" type="ORF">AWE51_07870</name>
</gene>
<name>A0A162Z4X3_9FLAO</name>
<feature type="domain" description="DUF5689" evidence="1">
    <location>
        <begin position="64"/>
        <end position="276"/>
    </location>
</feature>
<dbReference type="RefSeq" id="WP_066315130.1">
    <property type="nucleotide sequence ID" value="NZ_LQRT01000024.1"/>
</dbReference>
<dbReference type="OrthoDB" id="1492759at2"/>
<organism evidence="2 3">
    <name type="scientific">Aquimarina aggregata</name>
    <dbReference type="NCBI Taxonomy" id="1642818"/>
    <lineage>
        <taxon>Bacteria</taxon>
        <taxon>Pseudomonadati</taxon>
        <taxon>Bacteroidota</taxon>
        <taxon>Flavobacteriia</taxon>
        <taxon>Flavobacteriales</taxon>
        <taxon>Flavobacteriaceae</taxon>
        <taxon>Aquimarina</taxon>
    </lineage>
</organism>
<accession>A0A162Z4X3</accession>
<evidence type="ECO:0000259" key="1">
    <source>
        <dbReference type="Pfam" id="PF18942"/>
    </source>
</evidence>
<dbReference type="InterPro" id="IPR043744">
    <property type="entry name" value="DUF5689"/>
</dbReference>
<dbReference type="Pfam" id="PF18942">
    <property type="entry name" value="DUF5689"/>
    <property type="match status" value="1"/>
</dbReference>